<dbReference type="InterPro" id="IPR011250">
    <property type="entry name" value="OMP/PagP_B-barrel"/>
</dbReference>
<dbReference type="InterPro" id="IPR025665">
    <property type="entry name" value="Beta-barrel_OMP_2"/>
</dbReference>
<name>A0A1M7NI68_9BACT</name>
<dbReference type="EMBL" id="FRCY01000005">
    <property type="protein sequence ID" value="SHN03490.1"/>
    <property type="molecule type" value="Genomic_DNA"/>
</dbReference>
<organism evidence="2 3">
    <name type="scientific">Cyclobacterium lianum</name>
    <dbReference type="NCBI Taxonomy" id="388280"/>
    <lineage>
        <taxon>Bacteria</taxon>
        <taxon>Pseudomonadati</taxon>
        <taxon>Bacteroidota</taxon>
        <taxon>Cytophagia</taxon>
        <taxon>Cytophagales</taxon>
        <taxon>Cyclobacteriaceae</taxon>
        <taxon>Cyclobacterium</taxon>
    </lineage>
</organism>
<gene>
    <name evidence="2" type="ORF">SAMN04488057_105349</name>
</gene>
<dbReference type="STRING" id="388280.SAMN04488057_105349"/>
<dbReference type="AlphaFoldDB" id="A0A1M7NI68"/>
<dbReference type="RefSeq" id="WP_073094571.1">
    <property type="nucleotide sequence ID" value="NZ_FRCY01000005.1"/>
</dbReference>
<evidence type="ECO:0000313" key="2">
    <source>
        <dbReference type="EMBL" id="SHN03490.1"/>
    </source>
</evidence>
<proteinExistence type="predicted"/>
<keyword evidence="3" id="KW-1185">Reference proteome</keyword>
<protein>
    <submittedName>
        <fullName evidence="2">Outer membrane protein beta-barrel domain-containing protein</fullName>
    </submittedName>
</protein>
<feature type="domain" description="Outer membrane protein beta-barrel" evidence="1">
    <location>
        <begin position="23"/>
        <end position="173"/>
    </location>
</feature>
<dbReference type="Pfam" id="PF13568">
    <property type="entry name" value="OMP_b-brl_2"/>
    <property type="match status" value="1"/>
</dbReference>
<evidence type="ECO:0000259" key="1">
    <source>
        <dbReference type="Pfam" id="PF13568"/>
    </source>
</evidence>
<reference evidence="2 3" key="1">
    <citation type="submission" date="2016-11" db="EMBL/GenBank/DDBJ databases">
        <authorList>
            <person name="Jaros S."/>
            <person name="Januszkiewicz K."/>
            <person name="Wedrychowicz H."/>
        </authorList>
    </citation>
    <scope>NUCLEOTIDE SEQUENCE [LARGE SCALE GENOMIC DNA]</scope>
    <source>
        <strain evidence="2 3">CGMCC 1.6102</strain>
    </source>
</reference>
<dbReference type="Proteomes" id="UP000184513">
    <property type="component" value="Unassembled WGS sequence"/>
</dbReference>
<accession>A0A1M7NI68</accession>
<sequence length="200" mass="21385">MTKVLKINIILFVLLMPLGKGLAQEFSIGPKIGVSQGNIAVNGTNFSKGNEKLGYHAGLFARLGGNRIYIQPEVLYTSTGGEFQNVQGNNSVTYSASFDRLDVPLMGGFKIARFFRVQAGPVATFIIDSAIDAGSAPGSTDPDYNTATLAYQAGIGVDIANMILDFKYEGALGKHAEAIAGFPTDQRQNQLMVSLGIRLF</sequence>
<evidence type="ECO:0000313" key="3">
    <source>
        <dbReference type="Proteomes" id="UP000184513"/>
    </source>
</evidence>
<dbReference type="SUPFAM" id="SSF56925">
    <property type="entry name" value="OMPA-like"/>
    <property type="match status" value="1"/>
</dbReference>